<reference evidence="2" key="2">
    <citation type="journal article" date="2018" name="Plant J.">
        <title>The Sorghum bicolor reference genome: improved assembly, gene annotations, a transcriptome atlas, and signatures of genome organization.</title>
        <authorList>
            <person name="McCormick R.F."/>
            <person name="Truong S.K."/>
            <person name="Sreedasyam A."/>
            <person name="Jenkins J."/>
            <person name="Shu S."/>
            <person name="Sims D."/>
            <person name="Kennedy M."/>
            <person name="Amirebrahimi M."/>
            <person name="Weers B.D."/>
            <person name="McKinley B."/>
            <person name="Mattison A."/>
            <person name="Morishige D.T."/>
            <person name="Grimwood J."/>
            <person name="Schmutz J."/>
            <person name="Mullet J.E."/>
        </authorList>
    </citation>
    <scope>NUCLEOTIDE SEQUENCE [LARGE SCALE GENOMIC DNA]</scope>
    <source>
        <strain evidence="2">cv. BTx623</strain>
    </source>
</reference>
<keyword evidence="2" id="KW-1185">Reference proteome</keyword>
<dbReference type="AlphaFoldDB" id="A0A1Z5S6Y1"/>
<reference evidence="1 2" key="1">
    <citation type="journal article" date="2009" name="Nature">
        <title>The Sorghum bicolor genome and the diversification of grasses.</title>
        <authorList>
            <person name="Paterson A.H."/>
            <person name="Bowers J.E."/>
            <person name="Bruggmann R."/>
            <person name="Dubchak I."/>
            <person name="Grimwood J."/>
            <person name="Gundlach H."/>
            <person name="Haberer G."/>
            <person name="Hellsten U."/>
            <person name="Mitros T."/>
            <person name="Poliakov A."/>
            <person name="Schmutz J."/>
            <person name="Spannagl M."/>
            <person name="Tang H."/>
            <person name="Wang X."/>
            <person name="Wicker T."/>
            <person name="Bharti A.K."/>
            <person name="Chapman J."/>
            <person name="Feltus F.A."/>
            <person name="Gowik U."/>
            <person name="Grigoriev I.V."/>
            <person name="Lyons E."/>
            <person name="Maher C.A."/>
            <person name="Martis M."/>
            <person name="Narechania A."/>
            <person name="Otillar R.P."/>
            <person name="Penning B.W."/>
            <person name="Salamov A.A."/>
            <person name="Wang Y."/>
            <person name="Zhang L."/>
            <person name="Carpita N.C."/>
            <person name="Freeling M."/>
            <person name="Gingle A.R."/>
            <person name="Hash C.T."/>
            <person name="Keller B."/>
            <person name="Klein P."/>
            <person name="Kresovich S."/>
            <person name="McCann M.C."/>
            <person name="Ming R."/>
            <person name="Peterson D.G."/>
            <person name="Mehboob-ur-Rahman"/>
            <person name="Ware D."/>
            <person name="Westhoff P."/>
            <person name="Mayer K.F."/>
            <person name="Messing J."/>
            <person name="Rokhsar D.S."/>
        </authorList>
    </citation>
    <scope>NUCLEOTIDE SEQUENCE [LARGE SCALE GENOMIC DNA]</scope>
    <source>
        <strain evidence="2">cv. BTx623</strain>
    </source>
</reference>
<dbReference type="Gramene" id="OQU91693">
    <property type="protein sequence ID" value="OQU91693"/>
    <property type="gene ID" value="SORBI_3001G230801"/>
</dbReference>
<name>A0A1Z5S6Y1_SORBI</name>
<dbReference type="Proteomes" id="UP000000768">
    <property type="component" value="Chromosome 1"/>
</dbReference>
<accession>A0A1Z5S6Y1</accession>
<dbReference type="ExpressionAtlas" id="A0A1Z5S6Y1">
    <property type="expression patterns" value="baseline and differential"/>
</dbReference>
<protein>
    <submittedName>
        <fullName evidence="1">Uncharacterized protein</fullName>
    </submittedName>
</protein>
<evidence type="ECO:0000313" key="2">
    <source>
        <dbReference type="Proteomes" id="UP000000768"/>
    </source>
</evidence>
<dbReference type="EMBL" id="CM000760">
    <property type="protein sequence ID" value="OQU91693.1"/>
    <property type="molecule type" value="Genomic_DNA"/>
</dbReference>
<gene>
    <name evidence="1" type="ORF">SORBI_3001G230801</name>
</gene>
<evidence type="ECO:0000313" key="1">
    <source>
        <dbReference type="EMBL" id="OQU91693.1"/>
    </source>
</evidence>
<proteinExistence type="predicted"/>
<sequence length="100" mass="11445">MSSTRIIYLYATPCPCALRLSSPSQVQSRCIIIEVLDVLYISLHSPCITIEVLDLQIRFLSKTYIVHLFLRVLFDDRLCVSVQIILYFFFIPAATRGKSS</sequence>
<organism evidence="1 2">
    <name type="scientific">Sorghum bicolor</name>
    <name type="common">Sorghum</name>
    <name type="synonym">Sorghum vulgare</name>
    <dbReference type="NCBI Taxonomy" id="4558"/>
    <lineage>
        <taxon>Eukaryota</taxon>
        <taxon>Viridiplantae</taxon>
        <taxon>Streptophyta</taxon>
        <taxon>Embryophyta</taxon>
        <taxon>Tracheophyta</taxon>
        <taxon>Spermatophyta</taxon>
        <taxon>Magnoliopsida</taxon>
        <taxon>Liliopsida</taxon>
        <taxon>Poales</taxon>
        <taxon>Poaceae</taxon>
        <taxon>PACMAD clade</taxon>
        <taxon>Panicoideae</taxon>
        <taxon>Andropogonodae</taxon>
        <taxon>Andropogoneae</taxon>
        <taxon>Sorghinae</taxon>
        <taxon>Sorghum</taxon>
    </lineage>
</organism>